<keyword evidence="2" id="KW-1185">Reference proteome</keyword>
<dbReference type="Proteomes" id="UP001157502">
    <property type="component" value="Chromosome 26"/>
</dbReference>
<comment type="caution">
    <text evidence="1">The sequence shown here is derived from an EMBL/GenBank/DDBJ whole genome shotgun (WGS) entry which is preliminary data.</text>
</comment>
<accession>A0ACC2FKR0</accession>
<evidence type="ECO:0000313" key="1">
    <source>
        <dbReference type="EMBL" id="KAJ7991971.1"/>
    </source>
</evidence>
<gene>
    <name evidence="1" type="ORF">DPEC_G00289380</name>
</gene>
<organism evidence="1 2">
    <name type="scientific">Dallia pectoralis</name>
    <name type="common">Alaska blackfish</name>
    <dbReference type="NCBI Taxonomy" id="75939"/>
    <lineage>
        <taxon>Eukaryota</taxon>
        <taxon>Metazoa</taxon>
        <taxon>Chordata</taxon>
        <taxon>Craniata</taxon>
        <taxon>Vertebrata</taxon>
        <taxon>Euteleostomi</taxon>
        <taxon>Actinopterygii</taxon>
        <taxon>Neopterygii</taxon>
        <taxon>Teleostei</taxon>
        <taxon>Protacanthopterygii</taxon>
        <taxon>Esociformes</taxon>
        <taxon>Umbridae</taxon>
        <taxon>Dallia</taxon>
    </lineage>
</organism>
<reference evidence="1" key="1">
    <citation type="submission" date="2021-05" db="EMBL/GenBank/DDBJ databases">
        <authorList>
            <person name="Pan Q."/>
            <person name="Jouanno E."/>
            <person name="Zahm M."/>
            <person name="Klopp C."/>
            <person name="Cabau C."/>
            <person name="Louis A."/>
            <person name="Berthelot C."/>
            <person name="Parey E."/>
            <person name="Roest Crollius H."/>
            <person name="Montfort J."/>
            <person name="Robinson-Rechavi M."/>
            <person name="Bouchez O."/>
            <person name="Lampietro C."/>
            <person name="Lopez Roques C."/>
            <person name="Donnadieu C."/>
            <person name="Postlethwait J."/>
            <person name="Bobe J."/>
            <person name="Dillon D."/>
            <person name="Chandos A."/>
            <person name="von Hippel F."/>
            <person name="Guiguen Y."/>
        </authorList>
    </citation>
    <scope>NUCLEOTIDE SEQUENCE</scope>
    <source>
        <strain evidence="1">YG-Jan2019</strain>
    </source>
</reference>
<name>A0ACC2FKR0_DALPE</name>
<dbReference type="EMBL" id="CM055753">
    <property type="protein sequence ID" value="KAJ7991971.1"/>
    <property type="molecule type" value="Genomic_DNA"/>
</dbReference>
<evidence type="ECO:0000313" key="2">
    <source>
        <dbReference type="Proteomes" id="UP001157502"/>
    </source>
</evidence>
<protein>
    <submittedName>
        <fullName evidence="1">Uncharacterized protein</fullName>
    </submittedName>
</protein>
<proteinExistence type="predicted"/>
<sequence length="357" mass="38868">MAERVPWWRAFMGGSKKKGVVRDVSTTTQTLDTDTTSKLPTDQSQQTPDSLQQPVTAQPASDGTSLFSDDFVDDSQFESVFNETTCRRNMRVSRSGRFKERKKIYQLGRCAAIQHQTADYCLINKARDSVARHAYPSSSSSSWASSSTTPCTAPPPQSRTELSNLHDNLGTEVGGRGEGGRNALLADIQKGARLKKVGRINDRSAPVFDKPKASVCGGVAGTGTQGASGAGVETARPSLGGLFSGGFPTLRPAGQRDNTGRRTGVWRLLAPPPAPPTRSPSTELTNRIPPPPPLLPPSLMRNGYSLHSLDDFESKFQFHPIEDFPPPEEFRPFPRTYPSKEHIGVLLKPPGVQTHMW</sequence>